<keyword evidence="6 9" id="KW-1133">Transmembrane helix</keyword>
<evidence type="ECO:0000256" key="2">
    <source>
        <dbReference type="ARBA" id="ARBA00022448"/>
    </source>
</evidence>
<dbReference type="PATRIC" id="fig|862908.3.peg.2038"/>
<dbReference type="GO" id="GO:0033281">
    <property type="term" value="C:TAT protein transport complex"/>
    <property type="evidence" value="ECO:0007669"/>
    <property type="project" value="UniProtKB-UniRule"/>
</dbReference>
<dbReference type="OrthoDB" id="9813726at2"/>
<evidence type="ECO:0000256" key="5">
    <source>
        <dbReference type="ARBA" id="ARBA00022927"/>
    </source>
</evidence>
<comment type="subunit">
    <text evidence="9">Forms a complex with TatC.</text>
</comment>
<dbReference type="GO" id="GO:0043953">
    <property type="term" value="P:protein transport by the Tat complex"/>
    <property type="evidence" value="ECO:0007669"/>
    <property type="project" value="UniProtKB-UniRule"/>
</dbReference>
<evidence type="ECO:0000256" key="3">
    <source>
        <dbReference type="ARBA" id="ARBA00022475"/>
    </source>
</evidence>
<dbReference type="PANTHER" id="PTHR42982:SF1">
    <property type="entry name" value="SEC-INDEPENDENT PROTEIN TRANSLOCASE PROTEIN TATA"/>
    <property type="match status" value="1"/>
</dbReference>
<accession>E1X3M1</accession>
<dbReference type="InterPro" id="IPR003369">
    <property type="entry name" value="TatA/B/E"/>
</dbReference>
<dbReference type="Pfam" id="PF02416">
    <property type="entry name" value="TatA_B_E"/>
    <property type="match status" value="1"/>
</dbReference>
<keyword evidence="12" id="KW-1185">Reference proteome</keyword>
<protein>
    <recommendedName>
        <fullName evidence="9">Sec-independent protein translocase protein TatA</fullName>
    </recommendedName>
</protein>
<evidence type="ECO:0000313" key="12">
    <source>
        <dbReference type="Proteomes" id="UP000008963"/>
    </source>
</evidence>
<dbReference type="eggNOG" id="COG1826">
    <property type="taxonomic scope" value="Bacteria"/>
</dbReference>
<dbReference type="AlphaFoldDB" id="E1X3M1"/>
<keyword evidence="8 9" id="KW-0472">Membrane</keyword>
<proteinExistence type="inferred from homology"/>
<evidence type="ECO:0000313" key="11">
    <source>
        <dbReference type="EMBL" id="CBW26950.1"/>
    </source>
</evidence>
<evidence type="ECO:0000256" key="4">
    <source>
        <dbReference type="ARBA" id="ARBA00022692"/>
    </source>
</evidence>
<keyword evidence="2 9" id="KW-0813">Transport</keyword>
<dbReference type="HOGENOM" id="CLU_086034_6_2_7"/>
<dbReference type="PANTHER" id="PTHR42982">
    <property type="entry name" value="SEC-INDEPENDENT PROTEIN TRANSLOCASE PROTEIN TATA"/>
    <property type="match status" value="1"/>
</dbReference>
<comment type="subcellular location">
    <subcellularLocation>
        <location evidence="9">Cell inner membrane</location>
        <topology evidence="9">Single-pass membrane protein</topology>
    </subcellularLocation>
    <subcellularLocation>
        <location evidence="1">Cell membrane</location>
        <topology evidence="1">Single-pass membrane protein</topology>
    </subcellularLocation>
</comment>
<dbReference type="STRING" id="862908.BMS_2144"/>
<keyword evidence="9" id="KW-0997">Cell inner membrane</keyword>
<dbReference type="InterPro" id="IPR006312">
    <property type="entry name" value="TatA/E"/>
</dbReference>
<dbReference type="NCBIfam" id="TIGR01411">
    <property type="entry name" value="tatAE"/>
    <property type="match status" value="1"/>
</dbReference>
<dbReference type="RefSeq" id="WP_014244728.1">
    <property type="nucleotide sequence ID" value="NC_016620.1"/>
</dbReference>
<keyword evidence="4 9" id="KW-0812">Transmembrane</keyword>
<dbReference type="EMBL" id="FQ312005">
    <property type="protein sequence ID" value="CBW26950.1"/>
    <property type="molecule type" value="Genomic_DNA"/>
</dbReference>
<evidence type="ECO:0000256" key="8">
    <source>
        <dbReference type="ARBA" id="ARBA00023136"/>
    </source>
</evidence>
<organism evidence="11 12">
    <name type="scientific">Halobacteriovorax marinus (strain ATCC BAA-682 / DSM 15412 / SJ)</name>
    <name type="common">Bacteriovorax marinus</name>
    <dbReference type="NCBI Taxonomy" id="862908"/>
    <lineage>
        <taxon>Bacteria</taxon>
        <taxon>Pseudomonadati</taxon>
        <taxon>Bdellovibrionota</taxon>
        <taxon>Bacteriovoracia</taxon>
        <taxon>Bacteriovoracales</taxon>
        <taxon>Halobacteriovoraceae</taxon>
        <taxon>Halobacteriovorax</taxon>
    </lineage>
</organism>
<evidence type="ECO:0000256" key="10">
    <source>
        <dbReference type="SAM" id="MobiDB-lite"/>
    </source>
</evidence>
<evidence type="ECO:0000256" key="9">
    <source>
        <dbReference type="HAMAP-Rule" id="MF_00236"/>
    </source>
</evidence>
<evidence type="ECO:0000256" key="7">
    <source>
        <dbReference type="ARBA" id="ARBA00023010"/>
    </source>
</evidence>
<dbReference type="HAMAP" id="MF_00236">
    <property type="entry name" value="TatA_E"/>
    <property type="match status" value="1"/>
</dbReference>
<keyword evidence="5 9" id="KW-0653">Protein transport</keyword>
<reference evidence="12" key="1">
    <citation type="journal article" date="2013" name="ISME J.">
        <title>A small predatory core genome in the divergent marine Bacteriovorax marinus SJ and the terrestrial Bdellovibrio bacteriovorus.</title>
        <authorList>
            <person name="Crossman L.C."/>
            <person name="Chen H."/>
            <person name="Cerdeno-Tarraga A.M."/>
            <person name="Brooks K."/>
            <person name="Quail M.A."/>
            <person name="Pineiro S.A."/>
            <person name="Hobley L."/>
            <person name="Sockett R.E."/>
            <person name="Bentley S.D."/>
            <person name="Parkhill J."/>
            <person name="Williams H.N."/>
            <person name="Stine O.C."/>
        </authorList>
    </citation>
    <scope>NUCLEOTIDE SEQUENCE [LARGE SCALE GENOMIC DNA]</scope>
    <source>
        <strain evidence="12">ATCC BAA-682 / DSM 15412 / SJ</strain>
    </source>
</reference>
<feature type="region of interest" description="Disordered" evidence="10">
    <location>
        <begin position="41"/>
        <end position="60"/>
    </location>
</feature>
<evidence type="ECO:0000256" key="6">
    <source>
        <dbReference type="ARBA" id="ARBA00022989"/>
    </source>
</evidence>
<dbReference type="KEGG" id="bmx:BMS_2144"/>
<feature type="compositionally biased region" description="Basic and acidic residues" evidence="10">
    <location>
        <begin position="49"/>
        <end position="60"/>
    </location>
</feature>
<dbReference type="GO" id="GO:0008320">
    <property type="term" value="F:protein transmembrane transporter activity"/>
    <property type="evidence" value="ECO:0007669"/>
    <property type="project" value="UniProtKB-UniRule"/>
</dbReference>
<gene>
    <name evidence="9 11" type="primary">tatA</name>
    <name evidence="11" type="ordered locus">BMS_2144</name>
</gene>
<dbReference type="Gene3D" id="1.20.5.3310">
    <property type="match status" value="1"/>
</dbReference>
<comment type="similarity">
    <text evidence="9">Belongs to the TatA/E family.</text>
</comment>
<dbReference type="Proteomes" id="UP000008963">
    <property type="component" value="Chromosome"/>
</dbReference>
<evidence type="ECO:0000256" key="1">
    <source>
        <dbReference type="ARBA" id="ARBA00004162"/>
    </source>
</evidence>
<name>E1X3M1_HALMS</name>
<comment type="function">
    <text evidence="9">Part of the twin-arginine translocation (Tat) system that transports large folded proteins containing a characteristic twin-arginine motif in their signal peptide across membranes. TatA could form the protein-conducting channel of the Tat system.</text>
</comment>
<keyword evidence="7 9" id="KW-0811">Translocation</keyword>
<sequence length="60" mass="6378">MGFGIGESLVVLAIVVLLFGGKKLPQLGSSLGKAIQNFKKGLGEEDEQSTDKDDDKKSLK</sequence>
<keyword evidence="3 9" id="KW-1003">Cell membrane</keyword>